<evidence type="ECO:0000256" key="1">
    <source>
        <dbReference type="SAM" id="SignalP"/>
    </source>
</evidence>
<sequence>MKILHFIMHLIVIINVTRDSMNFILYECIVCRQKNDELDNSRGCDTNCHQPSPLIVFEFLSCSPSFSDYFILCG</sequence>
<evidence type="ECO:0000313" key="2">
    <source>
        <dbReference type="EMBL" id="BAH92211.1"/>
    </source>
</evidence>
<dbReference type="OMA" id="IMHLIVI"/>
<dbReference type="EMBL" id="AP008209">
    <property type="protein sequence ID" value="BAH92211.1"/>
    <property type="molecule type" value="Genomic_DNA"/>
</dbReference>
<proteinExistence type="predicted"/>
<gene>
    <name evidence="2" type="ordered locus">Os03g0431800</name>
</gene>
<reference evidence="2 3" key="1">
    <citation type="journal article" date="2005" name="Nature">
        <title>The map-based sequence of the rice genome.</title>
        <authorList>
            <consortium name="International rice genome sequencing project (IRGSP)"/>
            <person name="Matsumoto T."/>
            <person name="Wu J."/>
            <person name="Kanamori H."/>
            <person name="Katayose Y."/>
            <person name="Fujisawa M."/>
            <person name="Namiki N."/>
            <person name="Mizuno H."/>
            <person name="Yamamoto K."/>
            <person name="Antonio B.A."/>
            <person name="Baba T."/>
            <person name="Sakata K."/>
            <person name="Nagamura Y."/>
            <person name="Aoki H."/>
            <person name="Arikawa K."/>
            <person name="Arita K."/>
            <person name="Bito T."/>
            <person name="Chiden Y."/>
            <person name="Fujitsuka N."/>
            <person name="Fukunaka R."/>
            <person name="Hamada M."/>
            <person name="Harada C."/>
            <person name="Hayashi A."/>
            <person name="Hijishita S."/>
            <person name="Honda M."/>
            <person name="Hosokawa S."/>
            <person name="Ichikawa Y."/>
            <person name="Idonuma A."/>
            <person name="Iijima M."/>
            <person name="Ikeda M."/>
            <person name="Ikeno M."/>
            <person name="Ito K."/>
            <person name="Ito S."/>
            <person name="Ito T."/>
            <person name="Ito Y."/>
            <person name="Ito Y."/>
            <person name="Iwabuchi A."/>
            <person name="Kamiya K."/>
            <person name="Karasawa W."/>
            <person name="Kurita K."/>
            <person name="Katagiri S."/>
            <person name="Kikuta A."/>
            <person name="Kobayashi H."/>
            <person name="Kobayashi N."/>
            <person name="Machita K."/>
            <person name="Maehara T."/>
            <person name="Masukawa M."/>
            <person name="Mizubayashi T."/>
            <person name="Mukai Y."/>
            <person name="Nagasaki H."/>
            <person name="Nagata Y."/>
            <person name="Naito S."/>
            <person name="Nakashima M."/>
            <person name="Nakama Y."/>
            <person name="Nakamichi Y."/>
            <person name="Nakamura M."/>
            <person name="Meguro A."/>
            <person name="Negishi M."/>
            <person name="Ohta I."/>
            <person name="Ohta T."/>
            <person name="Okamoto M."/>
            <person name="Ono N."/>
            <person name="Saji S."/>
            <person name="Sakaguchi M."/>
            <person name="Sakai K."/>
            <person name="Shibata M."/>
            <person name="Shimokawa T."/>
            <person name="Song J."/>
            <person name="Takazaki Y."/>
            <person name="Terasawa K."/>
            <person name="Tsugane M."/>
            <person name="Tsuji K."/>
            <person name="Ueda S."/>
            <person name="Waki K."/>
            <person name="Yamagata H."/>
            <person name="Yamamoto M."/>
            <person name="Yamamoto S."/>
            <person name="Yamane H."/>
            <person name="Yoshiki S."/>
            <person name="Yoshihara R."/>
            <person name="Yukawa K."/>
            <person name="Zhong H."/>
            <person name="Yano M."/>
            <person name="Yuan Q."/>
            <person name="Ouyang S."/>
            <person name="Liu J."/>
            <person name="Jones K.M."/>
            <person name="Gansberger K."/>
            <person name="Moffat K."/>
            <person name="Hill J."/>
            <person name="Bera J."/>
            <person name="Fadrosh D."/>
            <person name="Jin S."/>
            <person name="Johri S."/>
            <person name="Kim M."/>
            <person name="Overton L."/>
            <person name="Reardon M."/>
            <person name="Tsitrin T."/>
            <person name="Vuong H."/>
            <person name="Weaver B."/>
            <person name="Ciecko A."/>
            <person name="Tallon L."/>
            <person name="Jackson J."/>
            <person name="Pai G."/>
            <person name="Aken S.V."/>
            <person name="Utterback T."/>
            <person name="Reidmuller S."/>
            <person name="Feldblyum T."/>
            <person name="Hsiao J."/>
            <person name="Zismann V."/>
            <person name="Iobst S."/>
            <person name="de Vazeille A.R."/>
            <person name="Buell C.R."/>
            <person name="Ying K."/>
            <person name="Li Y."/>
            <person name="Lu T."/>
            <person name="Huang Y."/>
            <person name="Zhao Q."/>
            <person name="Feng Q."/>
            <person name="Zhang L."/>
            <person name="Zhu J."/>
            <person name="Weng Q."/>
            <person name="Mu J."/>
            <person name="Lu Y."/>
            <person name="Fan D."/>
            <person name="Liu Y."/>
            <person name="Guan J."/>
            <person name="Zhang Y."/>
            <person name="Yu S."/>
            <person name="Liu X."/>
            <person name="Zhang Y."/>
            <person name="Hong G."/>
            <person name="Han B."/>
            <person name="Choisne N."/>
            <person name="Demange N."/>
            <person name="Orjeda G."/>
            <person name="Samain S."/>
            <person name="Cattolico L."/>
            <person name="Pelletier E."/>
            <person name="Couloux A."/>
            <person name="Segurens B."/>
            <person name="Wincker P."/>
            <person name="D'Hont A."/>
            <person name="Scarpelli C."/>
            <person name="Weissenbach J."/>
            <person name="Salanoubat M."/>
            <person name="Quetier F."/>
            <person name="Yu Y."/>
            <person name="Kim H.R."/>
            <person name="Rambo T."/>
            <person name="Currie J."/>
            <person name="Collura K."/>
            <person name="Luo M."/>
            <person name="Yang T."/>
            <person name="Ammiraju J.S.S."/>
            <person name="Engler F."/>
            <person name="Soderlund C."/>
            <person name="Wing R.A."/>
            <person name="Palmer L.E."/>
            <person name="de la Bastide M."/>
            <person name="Spiegel L."/>
            <person name="Nascimento L."/>
            <person name="Zutavern T."/>
            <person name="O'Shaughnessy A."/>
            <person name="Dike S."/>
            <person name="Dedhia N."/>
            <person name="Preston R."/>
            <person name="Balija V."/>
            <person name="McCombie W.R."/>
            <person name="Chow T."/>
            <person name="Chen H."/>
            <person name="Chung M."/>
            <person name="Chen C."/>
            <person name="Shaw J."/>
            <person name="Wu H."/>
            <person name="Hsiao K."/>
            <person name="Chao Y."/>
            <person name="Chu M."/>
            <person name="Cheng C."/>
            <person name="Hour A."/>
            <person name="Lee P."/>
            <person name="Lin S."/>
            <person name="Lin Y."/>
            <person name="Liou J."/>
            <person name="Liu S."/>
            <person name="Hsing Y."/>
            <person name="Raghuvanshi S."/>
            <person name="Mohanty A."/>
            <person name="Bharti A.K."/>
            <person name="Gaur A."/>
            <person name="Gupta V."/>
            <person name="Kumar D."/>
            <person name="Ravi V."/>
            <person name="Vij S."/>
            <person name="Kapur A."/>
            <person name="Khurana P."/>
            <person name="Khurana P."/>
            <person name="Khurana J.P."/>
            <person name="Tyagi A.K."/>
            <person name="Gaikwad K."/>
            <person name="Singh A."/>
            <person name="Dalal V."/>
            <person name="Srivastava S."/>
            <person name="Dixit A."/>
            <person name="Pal A.K."/>
            <person name="Ghazi I.A."/>
            <person name="Yadav M."/>
            <person name="Pandit A."/>
            <person name="Bhargava A."/>
            <person name="Sureshbabu K."/>
            <person name="Batra K."/>
            <person name="Sharma T.R."/>
            <person name="Mohapatra T."/>
            <person name="Singh N.K."/>
            <person name="Messing J."/>
            <person name="Nelson A.B."/>
            <person name="Fuks G."/>
            <person name="Kavchok S."/>
            <person name="Keizer G."/>
            <person name="Linton E."/>
            <person name="Llaca V."/>
            <person name="Song R."/>
            <person name="Tanyolac B."/>
            <person name="Young S."/>
            <person name="Ho-Il K."/>
            <person name="Hahn J.H."/>
            <person name="Sangsakoo G."/>
            <person name="Vanavichit A."/>
            <person name="de Mattos Luiz.A.T."/>
            <person name="Zimmer P.D."/>
            <person name="Malone G."/>
            <person name="Dellagostin O."/>
            <person name="de Oliveira A.C."/>
            <person name="Bevan M."/>
            <person name="Bancroft I."/>
            <person name="Minx P."/>
            <person name="Cordum H."/>
            <person name="Wilson R."/>
            <person name="Cheng Z."/>
            <person name="Jin W."/>
            <person name="Jiang J."/>
            <person name="Leong S.A."/>
            <person name="Iwama H."/>
            <person name="Gojobori T."/>
            <person name="Itoh T."/>
            <person name="Niimura Y."/>
            <person name="Fujii Y."/>
            <person name="Habara T."/>
            <person name="Sakai H."/>
            <person name="Sato Y."/>
            <person name="Wilson G."/>
            <person name="Kumar K."/>
            <person name="McCouch S."/>
            <person name="Juretic N."/>
            <person name="Hoen D."/>
            <person name="Wright S."/>
            <person name="Bruskiewich R."/>
            <person name="Bureau T."/>
            <person name="Miyao A."/>
            <person name="Hirochika H."/>
            <person name="Nishikawa T."/>
            <person name="Kadowaki K."/>
            <person name="Sugiura M."/>
            <person name="Burr B."/>
            <person name="Sasaki T."/>
        </authorList>
    </citation>
    <scope>NUCLEOTIDE SEQUENCE [LARGE SCALE GENOMIC DNA]</scope>
    <source>
        <strain evidence="3">cv. Nipponbare</strain>
    </source>
</reference>
<keyword evidence="1" id="KW-0732">Signal</keyword>
<protein>
    <submittedName>
        <fullName evidence="2">Os03g0431800 protein</fullName>
    </submittedName>
</protein>
<name>A0A0P0VZ42_ORYSJ</name>
<organism evidence="2 3">
    <name type="scientific">Oryza sativa subsp. japonica</name>
    <name type="common">Rice</name>
    <dbReference type="NCBI Taxonomy" id="39947"/>
    <lineage>
        <taxon>Eukaryota</taxon>
        <taxon>Viridiplantae</taxon>
        <taxon>Streptophyta</taxon>
        <taxon>Embryophyta</taxon>
        <taxon>Tracheophyta</taxon>
        <taxon>Spermatophyta</taxon>
        <taxon>Magnoliopsida</taxon>
        <taxon>Liliopsida</taxon>
        <taxon>Poales</taxon>
        <taxon>Poaceae</taxon>
        <taxon>BOP clade</taxon>
        <taxon>Oryzoideae</taxon>
        <taxon>Oryzeae</taxon>
        <taxon>Oryzinae</taxon>
        <taxon>Oryza</taxon>
        <taxon>Oryza sativa</taxon>
    </lineage>
</organism>
<feature type="chain" id="PRO_5024448442" evidence="1">
    <location>
        <begin position="20"/>
        <end position="74"/>
    </location>
</feature>
<accession>A0A0P0VZ42</accession>
<dbReference type="Proteomes" id="UP000000763">
    <property type="component" value="Chromosome 3"/>
</dbReference>
<feature type="signal peptide" evidence="1">
    <location>
        <begin position="1"/>
        <end position="19"/>
    </location>
</feature>
<evidence type="ECO:0000313" key="3">
    <source>
        <dbReference type="Proteomes" id="UP000000763"/>
    </source>
</evidence>
<dbReference type="KEGG" id="dosa:Os03g0431800"/>
<dbReference type="Gramene" id="Os03t0431550-01">
    <property type="protein sequence ID" value="Os03t0431550-01"/>
    <property type="gene ID" value="Os03g0431550"/>
</dbReference>
<reference evidence="3" key="2">
    <citation type="journal article" date="2008" name="Nucleic Acids Res.">
        <title>The rice annotation project database (RAP-DB): 2008 update.</title>
        <authorList>
            <consortium name="The rice annotation project (RAP)"/>
        </authorList>
    </citation>
    <scope>GENOME REANNOTATION</scope>
    <source>
        <strain evidence="3">cv. Nipponbare</strain>
    </source>
</reference>
<dbReference type="Gene3D" id="3.40.50.2000">
    <property type="entry name" value="Glycogen Phosphorylase B"/>
    <property type="match status" value="1"/>
</dbReference>
<dbReference type="AlphaFoldDB" id="A0A0P0VZ42"/>